<dbReference type="AlphaFoldDB" id="A0AAC9XWP2"/>
<reference evidence="1 2" key="1">
    <citation type="submission" date="2015-03" db="EMBL/GenBank/DDBJ databases">
        <authorList>
            <person name="Xie B.-B."/>
            <person name="Rong J.-C."/>
            <person name="Qin Q.-L."/>
            <person name="Zhang Y.-Z."/>
        </authorList>
    </citation>
    <scope>NUCLEOTIDE SEQUENCE [LARGE SCALE GENOMIC DNA]</scope>
    <source>
        <strain evidence="1 2">KMM 661</strain>
    </source>
</reference>
<organism evidence="1 2">
    <name type="scientific">Pseudoalteromonas nigrifaciens</name>
    <dbReference type="NCBI Taxonomy" id="28109"/>
    <lineage>
        <taxon>Bacteria</taxon>
        <taxon>Pseudomonadati</taxon>
        <taxon>Pseudomonadota</taxon>
        <taxon>Gammaproteobacteria</taxon>
        <taxon>Alteromonadales</taxon>
        <taxon>Pseudoalteromonadaceae</taxon>
        <taxon>Pseudoalteromonas</taxon>
    </lineage>
</organism>
<keyword evidence="2" id="KW-1185">Reference proteome</keyword>
<accession>A0AAC9XWP2</accession>
<evidence type="ECO:0000313" key="2">
    <source>
        <dbReference type="Proteomes" id="UP000198329"/>
    </source>
</evidence>
<dbReference type="GeneID" id="300940497"/>
<proteinExistence type="predicted"/>
<sequence>MPKIKKLSLSALKLRQHPTLTTVVSDDRFTQKKLPDIQFFSIEQLQCLLDSSPIPVLKSKEEGEYIALAIIPLIKILLSHNAAFKLIASLIIYDEAEPIISTLALIKPALLTPEFRSLPQKLHGRHNKAKSLNLAVPNQKQLSHLAQVSRSSIRGVKRT</sequence>
<name>A0AAC9XWP2_9GAMM</name>
<evidence type="ECO:0000313" key="1">
    <source>
        <dbReference type="EMBL" id="ASM52833.1"/>
    </source>
</evidence>
<dbReference type="KEGG" id="png:PNIG_a0525"/>
<dbReference type="Proteomes" id="UP000198329">
    <property type="component" value="Chromosome I"/>
</dbReference>
<protein>
    <submittedName>
        <fullName evidence="1">Uncharacterized protein</fullName>
    </submittedName>
</protein>
<dbReference type="EMBL" id="CP011036">
    <property type="protein sequence ID" value="ASM52833.1"/>
    <property type="molecule type" value="Genomic_DNA"/>
</dbReference>
<gene>
    <name evidence="1" type="ORF">PNIG_a0525</name>
</gene>
<dbReference type="RefSeq" id="WP_008464267.1">
    <property type="nucleotide sequence ID" value="NZ_BJXZ01000035.1"/>
</dbReference>